<dbReference type="Proteomes" id="UP000298327">
    <property type="component" value="Unassembled WGS sequence"/>
</dbReference>
<organism evidence="2 3">
    <name type="scientific">Dentipellis fragilis</name>
    <dbReference type="NCBI Taxonomy" id="205917"/>
    <lineage>
        <taxon>Eukaryota</taxon>
        <taxon>Fungi</taxon>
        <taxon>Dikarya</taxon>
        <taxon>Basidiomycota</taxon>
        <taxon>Agaricomycotina</taxon>
        <taxon>Agaricomycetes</taxon>
        <taxon>Russulales</taxon>
        <taxon>Hericiaceae</taxon>
        <taxon>Dentipellis</taxon>
    </lineage>
</organism>
<feature type="compositionally biased region" description="Basic and acidic residues" evidence="1">
    <location>
        <begin position="198"/>
        <end position="219"/>
    </location>
</feature>
<protein>
    <submittedName>
        <fullName evidence="2">Uncharacterized protein</fullName>
    </submittedName>
</protein>
<feature type="region of interest" description="Disordered" evidence="1">
    <location>
        <begin position="715"/>
        <end position="736"/>
    </location>
</feature>
<reference evidence="2 3" key="1">
    <citation type="submission" date="2019-02" db="EMBL/GenBank/DDBJ databases">
        <title>Genome sequencing of the rare red list fungi Dentipellis fragilis.</title>
        <authorList>
            <person name="Buettner E."/>
            <person name="Kellner H."/>
        </authorList>
    </citation>
    <scope>NUCLEOTIDE SEQUENCE [LARGE SCALE GENOMIC DNA]</scope>
    <source>
        <strain evidence="2 3">DSM 105465</strain>
    </source>
</reference>
<name>A0A4Y9ZBJ5_9AGAM</name>
<feature type="region of interest" description="Disordered" evidence="1">
    <location>
        <begin position="193"/>
        <end position="224"/>
    </location>
</feature>
<dbReference type="AlphaFoldDB" id="A0A4Y9ZBJ5"/>
<evidence type="ECO:0000313" key="3">
    <source>
        <dbReference type="Proteomes" id="UP000298327"/>
    </source>
</evidence>
<proteinExistence type="predicted"/>
<gene>
    <name evidence="2" type="ORF">EVG20_g1837</name>
</gene>
<dbReference type="EMBL" id="SEOQ01000063">
    <property type="protein sequence ID" value="TFY71171.1"/>
    <property type="molecule type" value="Genomic_DNA"/>
</dbReference>
<comment type="caution">
    <text evidence="2">The sequence shown here is derived from an EMBL/GenBank/DDBJ whole genome shotgun (WGS) entry which is preliminary data.</text>
</comment>
<sequence length="884" mass="97243">MAEANTIHPHLLEMPSHDCNEPALRVSRTYLAHALLAQHSPELRTLDQVITVRSRRAPITARPSIFSLPVEILLAIRAQLHPMVTSALLNDSAHGLTAALLGRTRGFCAECLKYNVHVFGSDVLAWPDHAGAGTETDPLSMASAADEQKAGCLCGVWELDGKVVETSWRREERERERESVKALVSTDFFGLSSSETAEDGRDSGVKPCAPEERQAEHPHGSPASDLNDFAFDTAYSPQAWLDAHLSRMMPHQKPIWPTVTDIVSNAFGCSIISTDQDAKGIMVSDDILIIPTDPHHQFALVRLAREFSLPLTYSGTGPQLIAAARSTAATYLAERVKCIPPRVKELNSFEQPKAGIARRLGMAVGFGLVPQHLFLAFEASDPGARAAELISRNMPTCLHATSPSMPRRRAAIDNEHRQNPPYSPDYIHFTLLMEAPTSFSFSAQPDRPRANKAFIFNARRCRVFQHVRTYTYRPNSRSNITSGPAPALPGLAHPANKRPFAESKVPFTSPRGAWRWARLCRDGRSDSEFGPRGASGNPPSRTTTCQIETTALRLGARTSPRTPFARASELVLHIACMLGPVHRIEGFFAEADIPNTRPLATHRKTIACSDAPMLASASMLGTRVAASSLRAFEGETGSRSIVSSQPVLIGVSGRFCHWQCGKDLQAPGSSSTAFFWDPQGMRPRGRAVTDMAFRYPTDALKAPRNSHTAMILQLQGSKSDSEGEQSAQGARAGRTTSGFQASVQTYGRLYLMARTPRAASDMYLPRSLKDASRRHVRDCSALAKRYKRGGPRLRTIRTRDSLHVDVHPHAVAAHEDITNLRFLHGSQACFPGLTIMNCRRPYTAGNPQDYYRRGAVARGHTLTRTGEGRYEQRIPYTLRPIDPE</sequence>
<evidence type="ECO:0000256" key="1">
    <source>
        <dbReference type="SAM" id="MobiDB-lite"/>
    </source>
</evidence>
<evidence type="ECO:0000313" key="2">
    <source>
        <dbReference type="EMBL" id="TFY71171.1"/>
    </source>
</evidence>
<accession>A0A4Y9ZBJ5</accession>
<keyword evidence="3" id="KW-1185">Reference proteome</keyword>
<dbReference type="OrthoDB" id="3249986at2759"/>